<dbReference type="Proteomes" id="UP000799640">
    <property type="component" value="Unassembled WGS sequence"/>
</dbReference>
<evidence type="ECO:0000313" key="3">
    <source>
        <dbReference type="Proteomes" id="UP000799640"/>
    </source>
</evidence>
<sequence>MIYSPPNSAVFLSWKDAPVRVEERHEPCQPRRRTTSKLRGRLEVSAIRPINRRYVDRKPPPSDRYLLHHRRPVGAFGMNYYYPPPPVALASVPCAGRRTGELSRAAFPESRIESSFLRCRRTVSKCRPRAKARQADSRCYQFTFFFSANPLRRQRATLAIATAVQENWRHDEHQYHDYWHRLSITNRHKQHGDTQRSAPSKCRLQKLPCNLQSALPHPLVCFDACCQVPSQSLRVRRPHQEPCPPLLRTGSRDKEAAGGGDVAGKLAAAAGKQQPATATAATTKATINDHHQATHQPRRCFGVLLFVLVQIPYVLARFYIKASEMIFCLTRFVPTNCVTSTNPSPPAPSVPRPVANFLLEAQAAESLSS</sequence>
<dbReference type="AlphaFoldDB" id="A0A6G1HJ73"/>
<gene>
    <name evidence="2" type="ORF">EJ06DRAFT_251103</name>
</gene>
<name>A0A6G1HJ73_9PEZI</name>
<protein>
    <submittedName>
        <fullName evidence="2">Uncharacterized protein</fullName>
    </submittedName>
</protein>
<accession>A0A6G1HJ73</accession>
<organism evidence="2 3">
    <name type="scientific">Trichodelitschia bisporula</name>
    <dbReference type="NCBI Taxonomy" id="703511"/>
    <lineage>
        <taxon>Eukaryota</taxon>
        <taxon>Fungi</taxon>
        <taxon>Dikarya</taxon>
        <taxon>Ascomycota</taxon>
        <taxon>Pezizomycotina</taxon>
        <taxon>Dothideomycetes</taxon>
        <taxon>Dothideomycetes incertae sedis</taxon>
        <taxon>Phaeotrichales</taxon>
        <taxon>Phaeotrichaceae</taxon>
        <taxon>Trichodelitschia</taxon>
    </lineage>
</organism>
<dbReference type="EMBL" id="ML996709">
    <property type="protein sequence ID" value="KAF2395954.1"/>
    <property type="molecule type" value="Genomic_DNA"/>
</dbReference>
<proteinExistence type="predicted"/>
<evidence type="ECO:0000256" key="1">
    <source>
        <dbReference type="SAM" id="MobiDB-lite"/>
    </source>
</evidence>
<feature type="region of interest" description="Disordered" evidence="1">
    <location>
        <begin position="237"/>
        <end position="259"/>
    </location>
</feature>
<evidence type="ECO:0000313" key="2">
    <source>
        <dbReference type="EMBL" id="KAF2395954.1"/>
    </source>
</evidence>
<keyword evidence="3" id="KW-1185">Reference proteome</keyword>
<reference evidence="2" key="1">
    <citation type="journal article" date="2020" name="Stud. Mycol.">
        <title>101 Dothideomycetes genomes: a test case for predicting lifestyles and emergence of pathogens.</title>
        <authorList>
            <person name="Haridas S."/>
            <person name="Albert R."/>
            <person name="Binder M."/>
            <person name="Bloem J."/>
            <person name="Labutti K."/>
            <person name="Salamov A."/>
            <person name="Andreopoulos B."/>
            <person name="Baker S."/>
            <person name="Barry K."/>
            <person name="Bills G."/>
            <person name="Bluhm B."/>
            <person name="Cannon C."/>
            <person name="Castanera R."/>
            <person name="Culley D."/>
            <person name="Daum C."/>
            <person name="Ezra D."/>
            <person name="Gonzalez J."/>
            <person name="Henrissat B."/>
            <person name="Kuo A."/>
            <person name="Liang C."/>
            <person name="Lipzen A."/>
            <person name="Lutzoni F."/>
            <person name="Magnuson J."/>
            <person name="Mondo S."/>
            <person name="Nolan M."/>
            <person name="Ohm R."/>
            <person name="Pangilinan J."/>
            <person name="Park H.-J."/>
            <person name="Ramirez L."/>
            <person name="Alfaro M."/>
            <person name="Sun H."/>
            <person name="Tritt A."/>
            <person name="Yoshinaga Y."/>
            <person name="Zwiers L.-H."/>
            <person name="Turgeon B."/>
            <person name="Goodwin S."/>
            <person name="Spatafora J."/>
            <person name="Crous P."/>
            <person name="Grigoriev I."/>
        </authorList>
    </citation>
    <scope>NUCLEOTIDE SEQUENCE</scope>
    <source>
        <strain evidence="2">CBS 262.69</strain>
    </source>
</reference>